<organism evidence="2 3">
    <name type="scientific">Paractinoplanes bogorensis</name>
    <dbReference type="NCBI Taxonomy" id="1610840"/>
    <lineage>
        <taxon>Bacteria</taxon>
        <taxon>Bacillati</taxon>
        <taxon>Actinomycetota</taxon>
        <taxon>Actinomycetes</taxon>
        <taxon>Micromonosporales</taxon>
        <taxon>Micromonosporaceae</taxon>
        <taxon>Paractinoplanes</taxon>
    </lineage>
</organism>
<keyword evidence="3" id="KW-1185">Reference proteome</keyword>
<evidence type="ECO:0000313" key="3">
    <source>
        <dbReference type="Proteomes" id="UP001519654"/>
    </source>
</evidence>
<dbReference type="EMBL" id="JAHKKG010000001">
    <property type="protein sequence ID" value="MBU2662735.1"/>
    <property type="molecule type" value="Genomic_DNA"/>
</dbReference>
<evidence type="ECO:0000256" key="1">
    <source>
        <dbReference type="SAM" id="Phobius"/>
    </source>
</evidence>
<evidence type="ECO:0000313" key="2">
    <source>
        <dbReference type="EMBL" id="MBU2662735.1"/>
    </source>
</evidence>
<proteinExistence type="predicted"/>
<keyword evidence="1" id="KW-0812">Transmembrane</keyword>
<keyword evidence="1" id="KW-1133">Transmembrane helix</keyword>
<name>A0ABS5YGZ4_9ACTN</name>
<sequence>MSDTGAPAPQREGTARWPALRVILKNPWVVAVAAVAVLGAAIFTVVGGGDPAGPVGSFVSAQPGAPKADNTKPKASSFPVRASDDLARVCEGWFYPDSPRYDGRAPHQISIAVRDQSSDTTHRVKAALDVPPTLRAKTREAWMPSQPAKSQLVACVTLDKTGTQVKKCDQVALKRGVFTVAVYEVATHRELVKREVTGDVVRCPNVIPLGTGDTIATTVSDRTLYRLLDDYVTG</sequence>
<feature type="transmembrane region" description="Helical" evidence="1">
    <location>
        <begin position="28"/>
        <end position="48"/>
    </location>
</feature>
<reference evidence="2 3" key="1">
    <citation type="submission" date="2021-06" db="EMBL/GenBank/DDBJ databases">
        <title>Actinoplanes lichenicola sp. nov., and Actinoplanes ovalisporus sp. nov., isolated from lichen in Thailand.</title>
        <authorList>
            <person name="Saeng-In P."/>
            <person name="Kanchanasin P."/>
            <person name="Yuki M."/>
            <person name="Kudo T."/>
            <person name="Ohkuma M."/>
            <person name="Phongsopitanun W."/>
            <person name="Tanasupawat S."/>
        </authorList>
    </citation>
    <scope>NUCLEOTIDE SEQUENCE [LARGE SCALE GENOMIC DNA]</scope>
    <source>
        <strain evidence="2 3">NBRC 110975</strain>
    </source>
</reference>
<accession>A0ABS5YGZ4</accession>
<gene>
    <name evidence="2" type="ORF">KOI35_04370</name>
</gene>
<keyword evidence="1" id="KW-0472">Membrane</keyword>
<comment type="caution">
    <text evidence="2">The sequence shown here is derived from an EMBL/GenBank/DDBJ whole genome shotgun (WGS) entry which is preliminary data.</text>
</comment>
<dbReference type="Proteomes" id="UP001519654">
    <property type="component" value="Unassembled WGS sequence"/>
</dbReference>
<protein>
    <submittedName>
        <fullName evidence="2">Uncharacterized protein</fullName>
    </submittedName>
</protein>
<dbReference type="RefSeq" id="WP_215784652.1">
    <property type="nucleotide sequence ID" value="NZ_JAHKKG010000001.1"/>
</dbReference>